<protein>
    <submittedName>
        <fullName evidence="1">Uncharacterized protein</fullName>
    </submittedName>
</protein>
<dbReference type="EMBL" id="MSCJ01000001">
    <property type="protein sequence ID" value="PQJ66700.1"/>
    <property type="molecule type" value="Genomic_DNA"/>
</dbReference>
<reference evidence="1 2" key="1">
    <citation type="submission" date="2016-12" db="EMBL/GenBank/DDBJ databases">
        <title>Diversity of luminous bacteria.</title>
        <authorList>
            <person name="Yoshizawa S."/>
            <person name="Kogure K."/>
        </authorList>
    </citation>
    <scope>NUCLEOTIDE SEQUENCE [LARGE SCALE GENOMIC DNA]</scope>
    <source>
        <strain evidence="1 2">LC1-200</strain>
    </source>
</reference>
<dbReference type="OrthoDB" id="285538at2"/>
<gene>
    <name evidence="1" type="ORF">BTO08_04350</name>
</gene>
<dbReference type="RefSeq" id="WP_105060034.1">
    <property type="nucleotide sequence ID" value="NZ_MSCJ01000001.1"/>
</dbReference>
<sequence>MNTAIIPQTYQEWHHCITVICQQPLTLSYVEERIIALNSSKDYMTKKFVQLYGESQRQKTLQWFEQAKNELK</sequence>
<name>A0A2S7VX61_PHOAN</name>
<dbReference type="Proteomes" id="UP000238730">
    <property type="component" value="Unassembled WGS sequence"/>
</dbReference>
<dbReference type="AlphaFoldDB" id="A0A2S7VX61"/>
<comment type="caution">
    <text evidence="1">The sequence shown here is derived from an EMBL/GenBank/DDBJ whole genome shotgun (WGS) entry which is preliminary data.</text>
</comment>
<organism evidence="1 2">
    <name type="scientific">Photobacterium angustum</name>
    <dbReference type="NCBI Taxonomy" id="661"/>
    <lineage>
        <taxon>Bacteria</taxon>
        <taxon>Pseudomonadati</taxon>
        <taxon>Pseudomonadota</taxon>
        <taxon>Gammaproteobacteria</taxon>
        <taxon>Vibrionales</taxon>
        <taxon>Vibrionaceae</taxon>
        <taxon>Photobacterium</taxon>
    </lineage>
</organism>
<accession>A0A2S7VX61</accession>
<evidence type="ECO:0000313" key="2">
    <source>
        <dbReference type="Proteomes" id="UP000238730"/>
    </source>
</evidence>
<evidence type="ECO:0000313" key="1">
    <source>
        <dbReference type="EMBL" id="PQJ66700.1"/>
    </source>
</evidence>
<proteinExistence type="predicted"/>